<dbReference type="Pfam" id="PF07993">
    <property type="entry name" value="NAD_binding_4"/>
    <property type="match status" value="1"/>
</dbReference>
<keyword evidence="3" id="KW-0812">Transmembrane</keyword>
<evidence type="ECO:0000313" key="5">
    <source>
        <dbReference type="EMBL" id="GBG30377.1"/>
    </source>
</evidence>
<dbReference type="PRINTS" id="PR00081">
    <property type="entry name" value="GDHRDH"/>
</dbReference>
<dbReference type="Gene3D" id="3.40.50.720">
    <property type="entry name" value="NAD(P)-binding Rossmann-like Domain"/>
    <property type="match status" value="2"/>
</dbReference>
<dbReference type="InParanoid" id="A0A2R5GHK5"/>
<comment type="caution">
    <text evidence="5">The sequence shown here is derived from an EMBL/GenBank/DDBJ whole genome shotgun (WGS) entry which is preliminary data.</text>
</comment>
<dbReference type="GO" id="GO:0016491">
    <property type="term" value="F:oxidoreductase activity"/>
    <property type="evidence" value="ECO:0007669"/>
    <property type="project" value="UniProtKB-KW"/>
</dbReference>
<dbReference type="InterPro" id="IPR057313">
    <property type="entry name" value="Maqu_2507-like"/>
</dbReference>
<dbReference type="CDD" id="cd05233">
    <property type="entry name" value="SDR_c"/>
    <property type="match status" value="1"/>
</dbReference>
<dbReference type="OrthoDB" id="191139at2759"/>
<evidence type="ECO:0000256" key="3">
    <source>
        <dbReference type="SAM" id="Phobius"/>
    </source>
</evidence>
<evidence type="ECO:0000256" key="1">
    <source>
        <dbReference type="ARBA" id="ARBA00006484"/>
    </source>
</evidence>
<dbReference type="SUPFAM" id="SSF51735">
    <property type="entry name" value="NAD(P)-binding Rossmann-fold domains"/>
    <property type="match status" value="2"/>
</dbReference>
<evidence type="ECO:0000259" key="4">
    <source>
        <dbReference type="Pfam" id="PF07993"/>
    </source>
</evidence>
<dbReference type="Pfam" id="PF00106">
    <property type="entry name" value="adh_short"/>
    <property type="match status" value="1"/>
</dbReference>
<dbReference type="PRINTS" id="PR00080">
    <property type="entry name" value="SDRFAMILY"/>
</dbReference>
<protein>
    <submittedName>
        <fullName evidence="5">Dehydrogenase/reductase SDR family protein 7-like</fullName>
    </submittedName>
</protein>
<dbReference type="InterPro" id="IPR013120">
    <property type="entry name" value="FAR_NAD-bd"/>
</dbReference>
<dbReference type="GO" id="GO:0016020">
    <property type="term" value="C:membrane"/>
    <property type="evidence" value="ECO:0007669"/>
    <property type="project" value="TreeGrafter"/>
</dbReference>
<dbReference type="InterPro" id="IPR002347">
    <property type="entry name" value="SDR_fam"/>
</dbReference>
<keyword evidence="3" id="KW-0472">Membrane</keyword>
<dbReference type="AlphaFoldDB" id="A0A2R5GHK5"/>
<comment type="similarity">
    <text evidence="1">Belongs to the short-chain dehydrogenases/reductases (SDR) family.</text>
</comment>
<dbReference type="PANTHER" id="PTHR44196">
    <property type="entry name" value="DEHYDROGENASE/REDUCTASE SDR FAMILY MEMBER 7B"/>
    <property type="match status" value="1"/>
</dbReference>
<keyword evidence="2" id="KW-0560">Oxidoreductase</keyword>
<evidence type="ECO:0000313" key="6">
    <source>
        <dbReference type="Proteomes" id="UP000241890"/>
    </source>
</evidence>
<dbReference type="PANTHER" id="PTHR44196:SF1">
    <property type="entry name" value="DEHYDROGENASE_REDUCTASE SDR FAMILY MEMBER 7B"/>
    <property type="match status" value="1"/>
</dbReference>
<keyword evidence="3" id="KW-1133">Transmembrane helix</keyword>
<feature type="domain" description="Thioester reductase (TE)" evidence="4">
    <location>
        <begin position="29"/>
        <end position="269"/>
    </location>
</feature>
<proteinExistence type="inferred from homology"/>
<name>A0A2R5GHK5_9STRA</name>
<organism evidence="5 6">
    <name type="scientific">Hondaea fermentalgiana</name>
    <dbReference type="NCBI Taxonomy" id="2315210"/>
    <lineage>
        <taxon>Eukaryota</taxon>
        <taxon>Sar</taxon>
        <taxon>Stramenopiles</taxon>
        <taxon>Bigyra</taxon>
        <taxon>Labyrinthulomycetes</taxon>
        <taxon>Thraustochytrida</taxon>
        <taxon>Thraustochytriidae</taxon>
        <taxon>Hondaea</taxon>
    </lineage>
</organism>
<dbReference type="EMBL" id="BEYU01000075">
    <property type="protein sequence ID" value="GBG30377.1"/>
    <property type="molecule type" value="Genomic_DNA"/>
</dbReference>
<sequence length="702" mass="76760">MNGDTRISAQELSQRISAAKQAGGVIYLVTGASSLLGSFIIAELLTRKSNSLVLALTSPSARITLLNKIRQRCGESNSDRFLPLNARLNSVGLGLEQSIADLLTGNNVQNQEDEEKDATPISVDHFFHLASLAECADTAHMIDFASMLHSAWNTRFHLMSTLAVAGDHEGVWFEDALDEGQTFSDPSAQRAFEAEKLARASFKGDLRVYRPGIIVGSSLSGEADEIDGLYHFFKPIQNASKMLPSSAVLPFLGGNKVPIVPVDYVARAMAFIAHSDAPNHRSKTFHLVDPSPMSAIEVMNTLAAAAGAPGFSASVPKLLQSLANTKFLDRIAKIPILAQMPAVVAKNFFEIPEQALACMAIKSSYDDCESRAALGGTDIHCPHFDRYAWRLWDYYVRFMDPGRSKTTALETAVRGKTVMITGASDGIGKMLALRLGKTGAHVLLVARSIEKLEAVRDEIEANGGTADVFVADLAQDESTYAMLDKVNAKYKAVDILVNNAGRSIRRSVEYQTRDRFHDFERLMQLNYYGSMRVTLDLLPGMRAQKQGHIINIGSIAQRGCAGRFSAYVGSKAALTEAMKCIASETATENIKVSTVYMPLVRTKMIALPGTTRTYFDHMEILSPEQASEMIERAIVTKEASIDSTTGRMYAWSYWLAPSLGHCYSNGLYRMEPELPPKGKAPTLRASGDVAQLRAYQDIFDQA</sequence>
<accession>A0A2R5GHK5</accession>
<gene>
    <name evidence="5" type="ORF">FCC1311_067621</name>
</gene>
<feature type="transmembrane region" description="Helical" evidence="3">
    <location>
        <begin position="25"/>
        <end position="45"/>
    </location>
</feature>
<keyword evidence="6" id="KW-1185">Reference proteome</keyword>
<evidence type="ECO:0000256" key="2">
    <source>
        <dbReference type="ARBA" id="ARBA00023002"/>
    </source>
</evidence>
<dbReference type="NCBIfam" id="NF005539">
    <property type="entry name" value="PRK07201.1"/>
    <property type="match status" value="1"/>
</dbReference>
<reference evidence="5 6" key="1">
    <citation type="submission" date="2017-12" db="EMBL/GenBank/DDBJ databases">
        <title>Sequencing, de novo assembly and annotation of complete genome of a new Thraustochytrid species, strain FCC1311.</title>
        <authorList>
            <person name="Sedici K."/>
            <person name="Godart F."/>
            <person name="Aiese Cigliano R."/>
            <person name="Sanseverino W."/>
            <person name="Barakat M."/>
            <person name="Ortet P."/>
            <person name="Marechal E."/>
            <person name="Cagnac O."/>
            <person name="Amato A."/>
        </authorList>
    </citation>
    <scope>NUCLEOTIDE SEQUENCE [LARGE SCALE GENOMIC DNA]</scope>
</reference>
<dbReference type="InterPro" id="IPR036291">
    <property type="entry name" value="NAD(P)-bd_dom_sf"/>
</dbReference>
<dbReference type="Proteomes" id="UP000241890">
    <property type="component" value="Unassembled WGS sequence"/>
</dbReference>